<dbReference type="GO" id="GO:0005737">
    <property type="term" value="C:cytoplasm"/>
    <property type="evidence" value="ECO:0007669"/>
    <property type="project" value="TreeGrafter"/>
</dbReference>
<protein>
    <recommendedName>
        <fullName evidence="4">PIH1D1/2/3 CS-like domain-containing protein</fullName>
    </recommendedName>
</protein>
<dbReference type="SUPFAM" id="SSF49764">
    <property type="entry name" value="HSP20-like chaperones"/>
    <property type="match status" value="1"/>
</dbReference>
<evidence type="ECO:0000313" key="2">
    <source>
        <dbReference type="EnsemblMetazoa" id="XP_014247638.1"/>
    </source>
</evidence>
<dbReference type="CDD" id="cd00298">
    <property type="entry name" value="ACD_sHsps_p23-like"/>
    <property type="match status" value="1"/>
</dbReference>
<dbReference type="OrthoDB" id="25887at2759"/>
<keyword evidence="3" id="KW-1185">Reference proteome</keyword>
<accession>A0A8I6RPQ5</accession>
<dbReference type="OMA" id="ESMVVHK"/>
<dbReference type="PANTHER" id="PTHR21083:SF0">
    <property type="entry name" value="DYNEIN AXONEMAL ASSEMBLY FACTOR 6"/>
    <property type="match status" value="1"/>
</dbReference>
<dbReference type="Proteomes" id="UP000494040">
    <property type="component" value="Unassembled WGS sequence"/>
</dbReference>
<dbReference type="EnsemblMetazoa" id="XM_014392152.2">
    <property type="protein sequence ID" value="XP_014247638.1"/>
    <property type="gene ID" value="LOC106665624"/>
</dbReference>
<dbReference type="InterPro" id="IPR026697">
    <property type="entry name" value="DNAAF6"/>
</dbReference>
<reference evidence="2" key="1">
    <citation type="submission" date="2022-01" db="UniProtKB">
        <authorList>
            <consortium name="EnsemblMetazoa"/>
        </authorList>
    </citation>
    <scope>IDENTIFICATION</scope>
</reference>
<dbReference type="InterPro" id="IPR008978">
    <property type="entry name" value="HSP20-like_chaperone"/>
</dbReference>
<evidence type="ECO:0008006" key="4">
    <source>
        <dbReference type="Google" id="ProtNLM"/>
    </source>
</evidence>
<dbReference type="GO" id="GO:0070286">
    <property type="term" value="P:axonemal dynein complex assembly"/>
    <property type="evidence" value="ECO:0007669"/>
    <property type="project" value="InterPro"/>
</dbReference>
<dbReference type="PANTHER" id="PTHR21083">
    <property type="entry name" value="TWISTER"/>
    <property type="match status" value="1"/>
</dbReference>
<organism evidence="2 3">
    <name type="scientific">Cimex lectularius</name>
    <name type="common">Bed bug</name>
    <name type="synonym">Acanthia lectularia</name>
    <dbReference type="NCBI Taxonomy" id="79782"/>
    <lineage>
        <taxon>Eukaryota</taxon>
        <taxon>Metazoa</taxon>
        <taxon>Ecdysozoa</taxon>
        <taxon>Arthropoda</taxon>
        <taxon>Hexapoda</taxon>
        <taxon>Insecta</taxon>
        <taxon>Pterygota</taxon>
        <taxon>Neoptera</taxon>
        <taxon>Paraneoptera</taxon>
        <taxon>Hemiptera</taxon>
        <taxon>Heteroptera</taxon>
        <taxon>Panheteroptera</taxon>
        <taxon>Cimicomorpha</taxon>
        <taxon>Cimicidae</taxon>
        <taxon>Cimex</taxon>
    </lineage>
</organism>
<dbReference type="GO" id="GO:0045505">
    <property type="term" value="F:dynein intermediate chain binding"/>
    <property type="evidence" value="ECO:0007669"/>
    <property type="project" value="TreeGrafter"/>
</dbReference>
<sequence length="200" mass="22152">MDGLLSASDMRGLVDLLKYPDADNDSSSDDDLPKSGISKLGPGDIGKKVKIKIKGNSKKGGGDEQEEKGDPLSIWDLSEVPEVPYSDDAVTDPRIKPECDIKFKQMVGSEDVFLQLSAKTPATASCECMTITMNLEGEVKDDVDCHLTKEHLDIRSPRYRLSMPLPHPVDTESCTAEWDADHCKLTLNLTLNREYDYVNF</sequence>
<dbReference type="GO" id="GO:0051087">
    <property type="term" value="F:protein-folding chaperone binding"/>
    <property type="evidence" value="ECO:0007669"/>
    <property type="project" value="InterPro"/>
</dbReference>
<evidence type="ECO:0000256" key="1">
    <source>
        <dbReference type="SAM" id="MobiDB-lite"/>
    </source>
</evidence>
<feature type="compositionally biased region" description="Basic residues" evidence="1">
    <location>
        <begin position="48"/>
        <end position="57"/>
    </location>
</feature>
<feature type="region of interest" description="Disordered" evidence="1">
    <location>
        <begin position="19"/>
        <end position="73"/>
    </location>
</feature>
<dbReference type="AlphaFoldDB" id="A0A8I6RPQ5"/>
<gene>
    <name evidence="2" type="primary">106665624</name>
</gene>
<proteinExistence type="predicted"/>
<dbReference type="KEGG" id="clec:106665624"/>
<evidence type="ECO:0000313" key="3">
    <source>
        <dbReference type="Proteomes" id="UP000494040"/>
    </source>
</evidence>
<name>A0A8I6RPQ5_CIMLE</name>